<dbReference type="Proteomes" id="UP000195402">
    <property type="component" value="Unassembled WGS sequence"/>
</dbReference>
<dbReference type="InterPro" id="IPR018073">
    <property type="entry name" value="Prot_inh_cystat_CS"/>
</dbReference>
<reference evidence="6 7" key="1">
    <citation type="journal article" date="2017" name="Mol. Plant">
        <title>The Genome of Medicinal Plant Macleaya cordata Provides New Insights into Benzylisoquinoline Alkaloids Metabolism.</title>
        <authorList>
            <person name="Liu X."/>
            <person name="Liu Y."/>
            <person name="Huang P."/>
            <person name="Ma Y."/>
            <person name="Qing Z."/>
            <person name="Tang Q."/>
            <person name="Cao H."/>
            <person name="Cheng P."/>
            <person name="Zheng Y."/>
            <person name="Yuan Z."/>
            <person name="Zhou Y."/>
            <person name="Liu J."/>
            <person name="Tang Z."/>
            <person name="Zhuo Y."/>
            <person name="Zhang Y."/>
            <person name="Yu L."/>
            <person name="Huang J."/>
            <person name="Yang P."/>
            <person name="Peng Q."/>
            <person name="Zhang J."/>
            <person name="Jiang W."/>
            <person name="Zhang Z."/>
            <person name="Lin K."/>
            <person name="Ro D.K."/>
            <person name="Chen X."/>
            <person name="Xiong X."/>
            <person name="Shang Y."/>
            <person name="Huang S."/>
            <person name="Zeng J."/>
        </authorList>
    </citation>
    <scope>NUCLEOTIDE SEQUENCE [LARGE SCALE GENOMIC DNA]</scope>
    <source>
        <strain evidence="7">cv. BLH2017</strain>
        <tissue evidence="6">Root</tissue>
    </source>
</reference>
<evidence type="ECO:0000256" key="2">
    <source>
        <dbReference type="ARBA" id="ARBA00022690"/>
    </source>
</evidence>
<dbReference type="SMART" id="SM00043">
    <property type="entry name" value="CY"/>
    <property type="match status" value="1"/>
</dbReference>
<comment type="similarity">
    <text evidence="1 4">Belongs to the cystatin family. Phytocystatin subfamily.</text>
</comment>
<dbReference type="OrthoDB" id="1908104at2759"/>
<evidence type="ECO:0000256" key="1">
    <source>
        <dbReference type="ARBA" id="ARBA00007233"/>
    </source>
</evidence>
<evidence type="ECO:0000256" key="4">
    <source>
        <dbReference type="RuleBase" id="RU362130"/>
    </source>
</evidence>
<name>A0A200QMT9_MACCD</name>
<evidence type="ECO:0000259" key="5">
    <source>
        <dbReference type="SMART" id="SM00043"/>
    </source>
</evidence>
<comment type="caution">
    <text evidence="6">The sequence shown here is derived from an EMBL/GenBank/DDBJ whole genome shotgun (WGS) entry which is preliminary data.</text>
</comment>
<proteinExistence type="inferred from homology"/>
<feature type="domain" description="Cystatin" evidence="5">
    <location>
        <begin position="3"/>
        <end position="93"/>
    </location>
</feature>
<dbReference type="PANTHER" id="PTHR11413">
    <property type="entry name" value="CYSTATIN FAMILY MEMBER"/>
    <property type="match status" value="1"/>
</dbReference>
<keyword evidence="3 4" id="KW-0789">Thiol protease inhibitor</keyword>
<evidence type="ECO:0000313" key="7">
    <source>
        <dbReference type="Proteomes" id="UP000195402"/>
    </source>
</evidence>
<dbReference type="InterPro" id="IPR046350">
    <property type="entry name" value="Cystatin_sf"/>
</dbReference>
<dbReference type="InterPro" id="IPR027214">
    <property type="entry name" value="Cystatin"/>
</dbReference>
<keyword evidence="2 4" id="KW-0646">Protease inhibitor</keyword>
<dbReference type="FunCoup" id="A0A200QMT9">
    <property type="interactions" value="57"/>
</dbReference>
<evidence type="ECO:0000256" key="3">
    <source>
        <dbReference type="ARBA" id="ARBA00022704"/>
    </source>
</evidence>
<dbReference type="EMBL" id="MVGT01001542">
    <property type="protein sequence ID" value="OVA11786.1"/>
    <property type="molecule type" value="Genomic_DNA"/>
</dbReference>
<dbReference type="OMA" id="KVWEQPW"/>
<dbReference type="GO" id="GO:0006972">
    <property type="term" value="P:hyperosmotic response"/>
    <property type="evidence" value="ECO:0007669"/>
    <property type="project" value="UniProtKB-ARBA"/>
</dbReference>
<dbReference type="PANTHER" id="PTHR11413:SF103">
    <property type="entry name" value="CYSTEINE PROTEINASE INHIBITOR 12"/>
    <property type="match status" value="1"/>
</dbReference>
<dbReference type="GO" id="GO:0004869">
    <property type="term" value="F:cysteine-type endopeptidase inhibitor activity"/>
    <property type="evidence" value="ECO:0007669"/>
    <property type="project" value="UniProtKB-KW"/>
</dbReference>
<organism evidence="6 7">
    <name type="scientific">Macleaya cordata</name>
    <name type="common">Five-seeded plume-poppy</name>
    <name type="synonym">Bocconia cordata</name>
    <dbReference type="NCBI Taxonomy" id="56857"/>
    <lineage>
        <taxon>Eukaryota</taxon>
        <taxon>Viridiplantae</taxon>
        <taxon>Streptophyta</taxon>
        <taxon>Embryophyta</taxon>
        <taxon>Tracheophyta</taxon>
        <taxon>Spermatophyta</taxon>
        <taxon>Magnoliopsida</taxon>
        <taxon>Ranunculales</taxon>
        <taxon>Papaveraceae</taxon>
        <taxon>Papaveroideae</taxon>
        <taxon>Macleaya</taxon>
    </lineage>
</organism>
<dbReference type="FunFam" id="3.10.450.10:FF:000011">
    <property type="entry name" value="Cysteine proteinase inhibitor"/>
    <property type="match status" value="1"/>
</dbReference>
<evidence type="ECO:0000313" key="6">
    <source>
        <dbReference type="EMBL" id="OVA11786.1"/>
    </source>
</evidence>
<dbReference type="GO" id="GO:0009409">
    <property type="term" value="P:response to cold"/>
    <property type="evidence" value="ECO:0007669"/>
    <property type="project" value="UniProtKB-ARBA"/>
</dbReference>
<dbReference type="Pfam" id="PF16845">
    <property type="entry name" value="SQAPI"/>
    <property type="match status" value="1"/>
</dbReference>
<accession>A0A200QMT9</accession>
<dbReference type="AlphaFoldDB" id="A0A200QMT9"/>
<dbReference type="InParanoid" id="A0A200QMT9"/>
<protein>
    <recommendedName>
        <fullName evidence="4">Cysteine proteinase inhibitor</fullName>
    </recommendedName>
</protein>
<dbReference type="CDD" id="cd00042">
    <property type="entry name" value="CY"/>
    <property type="match status" value="1"/>
</dbReference>
<keyword evidence="7" id="KW-1185">Reference proteome</keyword>
<sequence length="146" mass="16386">MANVLGGIRDSEGSQNSLEIESLAKFAVEEHNKKQNALLEFGRVVKAKEQVVSGTLHHLTLEVIDAGKKKIYEAQVWVKPWLNSKELKEFKHADDATASDHGDNQGEIIILRTHNYYGELGSFQVYFSMHNKTEVSDNETAFRAAV</sequence>
<dbReference type="SUPFAM" id="SSF54403">
    <property type="entry name" value="Cystatin/monellin"/>
    <property type="match status" value="1"/>
</dbReference>
<dbReference type="Gene3D" id="3.10.450.10">
    <property type="match status" value="1"/>
</dbReference>
<dbReference type="STRING" id="56857.A0A200QMT9"/>
<dbReference type="PROSITE" id="PS00287">
    <property type="entry name" value="CYSTATIN"/>
    <property type="match status" value="1"/>
</dbReference>
<gene>
    <name evidence="6" type="ORF">BVC80_49g14</name>
</gene>
<dbReference type="InterPro" id="IPR000010">
    <property type="entry name" value="Cystatin_dom"/>
</dbReference>
<dbReference type="GO" id="GO:0009414">
    <property type="term" value="P:response to water deprivation"/>
    <property type="evidence" value="ECO:0007669"/>
    <property type="project" value="UniProtKB-ARBA"/>
</dbReference>